<evidence type="ECO:0000256" key="1">
    <source>
        <dbReference type="ARBA" id="ARBA00022737"/>
    </source>
</evidence>
<feature type="domain" description="BRCT" evidence="3">
    <location>
        <begin position="741"/>
        <end position="840"/>
    </location>
</feature>
<dbReference type="EMBL" id="JAAALK010000081">
    <property type="protein sequence ID" value="KAG8091092.1"/>
    <property type="molecule type" value="Genomic_DNA"/>
</dbReference>
<feature type="domain" description="BRCT" evidence="3">
    <location>
        <begin position="1043"/>
        <end position="1129"/>
    </location>
</feature>
<name>A0A8J6BMW4_ZIZPA</name>
<dbReference type="OrthoDB" id="251770at2759"/>
<dbReference type="CDD" id="cd00027">
    <property type="entry name" value="BRCT"/>
    <property type="match status" value="2"/>
</dbReference>
<feature type="compositionally biased region" description="Low complexity" evidence="2">
    <location>
        <begin position="423"/>
        <end position="433"/>
    </location>
</feature>
<dbReference type="Pfam" id="PF00533">
    <property type="entry name" value="BRCT"/>
    <property type="match status" value="1"/>
</dbReference>
<sequence length="1334" mass="144516">MEMRRNHGWEKDGQGALAVAGAGVAAVGPLPAPPCRPLATTATTTPNPAPTISGGHSGGRSTEKRSRRRRLGGGGPAGAGGGESSSGGRRGSETPGKLLEGKVIPNLVERRERHRPRDPRSEVCIRVIEAAKDVEDKSVLCNRLPEVSKGVRHPLHATAVLRDGEIPLDEGAEGSVQLESTGLAIPKELPLGRKPGMTSGAAKLPHDVLPTPERPLSVDEDVVIQGIALEGGEHQISPARVGGRRGIKHDWYERPNVLDTGCLGVELCGNWICDDNWIRNGRGRENNNPEMALDLRNMLGQRIGGLAGTLLGKCGRPLTLPSSGGGGLGSGKGGSKGSVGGNHIGGDRPTRSQCSKSGQNKARSGLGGGCHRRWHDGEGGEAAPSPATRDGARKEVVGAIRGGARMELVASPPKGEERELATASSPPAAVPSGGVVGEREKGAPAMASKPHGTEPSDSAVGHREGPQCILSCAKEYRFLPKQGYTCCLAMDGVKTLCSGFEKDEKAKIEQLVTAMGGILQNKVSMDVNFVIAKDVLAAKYKWALNVLKKPIVSMNWLEQCWIEHRVVPHEPYKIPPFSGLNICITKLDVDKRKEMAKIIVQNGGQYSANLKRKCTHLVATISFGDKYVVAQKWGNIHIVDPKWIEQSVARKACLDESIYIVCQNFNNLNDVKNSLKEQHNPEISTASASFQPVPTTSVDDSVSTSHYVLASFSESSKLCTTDICAPSVQETNEVQVDSHVAEDSEVEDDDLYLSSCRISLVGFEEKESSRLVMMIRNGGGSRHVMLSERLTHIILGAPSEEEKKKVRHLAAWGVINVVKSTWLEDCNKAKKEVKVSPTHVASELLSKEFPYVGMEKSVDACETKATKSSGGIFHVPTVNVLHDKKLGKDLPSERKPTRGKHETINSTGIATKSAKSSQQTGVASTGKYHSKFQSNSSATNSQSSRSSYTFKGRRFCFSNSFLHDRRAQVVDWVREGGGIMVDDAQSTFVDFIIESHGQSSMLRNFSHSTVVSTHWIRSCLEEGCLQDVGNHPIFSPLHCRIPFPGFEKFCFGVSIYGDKDRLLLKNLCFTLGSKFTEKATKKVTHLICKFASGPKYEAYYNRGIPTITAEWLFECVRQDTIVPFDQFQPKPPTSQDRDAGLCTVSQYPTQASKTISRFDCSEPLSESQLPSSSKHDAGNAYVNEEPIDLGVSKRRRLSQFDSANDRPGNTGRTEKHQDSTSVPDVAGAIEDLLVQSSKIQDVQPPRSVFAPDDPVVHQELENAHSFGISMHWLNMRLGRGLDLALSPRQAITTVVCRPCEAIRRPHDAKHNEAGATLTCGESSLVAFAGDRLDA</sequence>
<proteinExistence type="predicted"/>
<feature type="domain" description="BRCT" evidence="3">
    <location>
        <begin position="572"/>
        <end position="661"/>
    </location>
</feature>
<protein>
    <recommendedName>
        <fullName evidence="3">BRCT domain-containing protein</fullName>
    </recommendedName>
</protein>
<feature type="compositionally biased region" description="Low complexity" evidence="2">
    <location>
        <begin position="1163"/>
        <end position="1172"/>
    </location>
</feature>
<dbReference type="PANTHER" id="PTHR13561:SF20">
    <property type="entry name" value="DNA TOPOISOMERASE 2-BINDING PROTEIN 1"/>
    <property type="match status" value="1"/>
</dbReference>
<dbReference type="FunFam" id="3.40.50.10190:FF:000061">
    <property type="entry name" value="Transcription coactivator"/>
    <property type="match status" value="1"/>
</dbReference>
<organism evidence="4 5">
    <name type="scientific">Zizania palustris</name>
    <name type="common">Northern wild rice</name>
    <dbReference type="NCBI Taxonomy" id="103762"/>
    <lineage>
        <taxon>Eukaryota</taxon>
        <taxon>Viridiplantae</taxon>
        <taxon>Streptophyta</taxon>
        <taxon>Embryophyta</taxon>
        <taxon>Tracheophyta</taxon>
        <taxon>Spermatophyta</taxon>
        <taxon>Magnoliopsida</taxon>
        <taxon>Liliopsida</taxon>
        <taxon>Poales</taxon>
        <taxon>Poaceae</taxon>
        <taxon>BOP clade</taxon>
        <taxon>Oryzoideae</taxon>
        <taxon>Oryzeae</taxon>
        <taxon>Zizaniinae</taxon>
        <taxon>Zizania</taxon>
    </lineage>
</organism>
<evidence type="ECO:0000256" key="2">
    <source>
        <dbReference type="SAM" id="MobiDB-lite"/>
    </source>
</evidence>
<dbReference type="FunFam" id="3.40.50.10190:FF:000010">
    <property type="entry name" value="DNA topoisomerase II binding protein 1"/>
    <property type="match status" value="1"/>
</dbReference>
<reference evidence="4" key="1">
    <citation type="journal article" date="2021" name="bioRxiv">
        <title>Whole Genome Assembly and Annotation of Northern Wild Rice, Zizania palustris L., Supports a Whole Genome Duplication in the Zizania Genus.</title>
        <authorList>
            <person name="Haas M."/>
            <person name="Kono T."/>
            <person name="Macchietto M."/>
            <person name="Millas R."/>
            <person name="McGilp L."/>
            <person name="Shao M."/>
            <person name="Duquette J."/>
            <person name="Hirsch C.N."/>
            <person name="Kimball J."/>
        </authorList>
    </citation>
    <scope>NUCLEOTIDE SEQUENCE</scope>
    <source>
        <tissue evidence="4">Fresh leaf tissue</tissue>
    </source>
</reference>
<dbReference type="Pfam" id="PF12738">
    <property type="entry name" value="PTCB-BRCT"/>
    <property type="match status" value="3"/>
</dbReference>
<feature type="compositionally biased region" description="Low complexity" evidence="2">
    <location>
        <begin position="37"/>
        <end position="46"/>
    </location>
</feature>
<keyword evidence="1" id="KW-0677">Repeat</keyword>
<dbReference type="InterPro" id="IPR001357">
    <property type="entry name" value="BRCT_dom"/>
</dbReference>
<dbReference type="FunFam" id="3.40.50.10190:FF:000052">
    <property type="entry name" value="Transcription coactivator"/>
    <property type="match status" value="1"/>
</dbReference>
<feature type="region of interest" description="Disordered" evidence="2">
    <location>
        <begin position="322"/>
        <end position="392"/>
    </location>
</feature>
<evidence type="ECO:0000259" key="3">
    <source>
        <dbReference type="PROSITE" id="PS50172"/>
    </source>
</evidence>
<dbReference type="PANTHER" id="PTHR13561">
    <property type="entry name" value="DNA REPLICATION REGULATOR DPB11-RELATED"/>
    <property type="match status" value="1"/>
</dbReference>
<keyword evidence="5" id="KW-1185">Reference proteome</keyword>
<dbReference type="CDD" id="cd17731">
    <property type="entry name" value="BRCT_TopBP1_rpt2_like"/>
    <property type="match status" value="1"/>
</dbReference>
<dbReference type="Proteomes" id="UP000729402">
    <property type="component" value="Unassembled WGS sequence"/>
</dbReference>
<gene>
    <name evidence="4" type="ORF">GUJ93_ZPchr0011g28394</name>
</gene>
<feature type="compositionally biased region" description="Gly residues" evidence="2">
    <location>
        <begin position="323"/>
        <end position="344"/>
    </location>
</feature>
<feature type="domain" description="BRCT" evidence="3">
    <location>
        <begin position="490"/>
        <end position="574"/>
    </location>
</feature>
<dbReference type="SMART" id="SM00292">
    <property type="entry name" value="BRCT"/>
    <property type="match status" value="5"/>
</dbReference>
<feature type="compositionally biased region" description="Low complexity" evidence="2">
    <location>
        <begin position="933"/>
        <end position="945"/>
    </location>
</feature>
<accession>A0A8J6BMW4</accession>
<feature type="region of interest" description="Disordered" evidence="2">
    <location>
        <begin position="884"/>
        <end position="945"/>
    </location>
</feature>
<feature type="compositionally biased region" description="Polar residues" evidence="2">
    <location>
        <begin position="904"/>
        <end position="923"/>
    </location>
</feature>
<feature type="compositionally biased region" description="Gly residues" evidence="2">
    <location>
        <begin position="72"/>
        <end position="89"/>
    </location>
</feature>
<dbReference type="PROSITE" id="PS50172">
    <property type="entry name" value="BRCT"/>
    <property type="match status" value="5"/>
</dbReference>
<feature type="region of interest" description="Disordered" evidence="2">
    <location>
        <begin position="1163"/>
        <end position="1222"/>
    </location>
</feature>
<evidence type="ECO:0000313" key="4">
    <source>
        <dbReference type="EMBL" id="KAG8091092.1"/>
    </source>
</evidence>
<evidence type="ECO:0000313" key="5">
    <source>
        <dbReference type="Proteomes" id="UP000729402"/>
    </source>
</evidence>
<feature type="region of interest" description="Disordered" evidence="2">
    <location>
        <begin position="26"/>
        <end position="119"/>
    </location>
</feature>
<dbReference type="GO" id="GO:0006270">
    <property type="term" value="P:DNA replication initiation"/>
    <property type="evidence" value="ECO:0007669"/>
    <property type="project" value="TreeGrafter"/>
</dbReference>
<dbReference type="InterPro" id="IPR059215">
    <property type="entry name" value="BRCT2_TopBP1-like"/>
</dbReference>
<feature type="region of interest" description="Disordered" evidence="2">
    <location>
        <begin position="404"/>
        <end position="461"/>
    </location>
</feature>
<dbReference type="GO" id="GO:0007095">
    <property type="term" value="P:mitotic G2 DNA damage checkpoint signaling"/>
    <property type="evidence" value="ECO:0007669"/>
    <property type="project" value="TreeGrafter"/>
</dbReference>
<feature type="compositionally biased region" description="Basic and acidic residues" evidence="2">
    <location>
        <begin position="884"/>
        <end position="903"/>
    </location>
</feature>
<dbReference type="FunFam" id="3.40.50.10190:FF:000057">
    <property type="entry name" value="Transcription coactivator"/>
    <property type="match status" value="1"/>
</dbReference>
<reference evidence="4" key="2">
    <citation type="submission" date="2021-02" db="EMBL/GenBank/DDBJ databases">
        <authorList>
            <person name="Kimball J.A."/>
            <person name="Haas M.W."/>
            <person name="Macchietto M."/>
            <person name="Kono T."/>
            <person name="Duquette J."/>
            <person name="Shao M."/>
        </authorList>
    </citation>
    <scope>NUCLEOTIDE SEQUENCE</scope>
    <source>
        <tissue evidence="4">Fresh leaf tissue</tissue>
    </source>
</reference>
<feature type="compositionally biased region" description="Polar residues" evidence="2">
    <location>
        <begin position="351"/>
        <end position="362"/>
    </location>
</feature>
<comment type="caution">
    <text evidence="4">The sequence shown here is derived from an EMBL/GenBank/DDBJ whole genome shotgun (WGS) entry which is preliminary data.</text>
</comment>
<feature type="domain" description="BRCT" evidence="3">
    <location>
        <begin position="945"/>
        <end position="1033"/>
    </location>
</feature>
<dbReference type="GO" id="GO:0033314">
    <property type="term" value="P:mitotic DNA replication checkpoint signaling"/>
    <property type="evidence" value="ECO:0007669"/>
    <property type="project" value="TreeGrafter"/>
</dbReference>